<sequence>MSQSLDDEFGRLAFSLESTDEDDVYTIVTYPEFLMPALYHPDHGYAEKVHFTRPVDDTTELPSRILLQTHAAIAKIYHASGMAESIEKVLKNDKELRQLAGDGSTDLEQILPVLIAI</sequence>
<protein>
    <submittedName>
        <fullName evidence="1">Uncharacterized protein</fullName>
    </submittedName>
</protein>
<dbReference type="EMBL" id="JAVDPF010000046">
    <property type="protein sequence ID" value="KAL1867003.1"/>
    <property type="molecule type" value="Genomic_DNA"/>
</dbReference>
<evidence type="ECO:0000313" key="2">
    <source>
        <dbReference type="Proteomes" id="UP001583193"/>
    </source>
</evidence>
<reference evidence="1 2" key="1">
    <citation type="journal article" date="2024" name="IMA Fungus">
        <title>IMA Genome - F19 : A genome assembly and annotation guide to empower mycologists, including annotated draft genome sequences of Ceratocystis pirilliformis, Diaporthe australafricana, Fusarium ophioides, Paecilomyces lecythidis, and Sporothrix stenoceras.</title>
        <authorList>
            <person name="Aylward J."/>
            <person name="Wilson A.M."/>
            <person name="Visagie C.M."/>
            <person name="Spraker J."/>
            <person name="Barnes I."/>
            <person name="Buitendag C."/>
            <person name="Ceriani C."/>
            <person name="Del Mar Angel L."/>
            <person name="du Plessis D."/>
            <person name="Fuchs T."/>
            <person name="Gasser K."/>
            <person name="Kramer D."/>
            <person name="Li W."/>
            <person name="Munsamy K."/>
            <person name="Piso A."/>
            <person name="Price J.L."/>
            <person name="Sonnekus B."/>
            <person name="Thomas C."/>
            <person name="van der Nest A."/>
            <person name="van Dijk A."/>
            <person name="van Heerden A."/>
            <person name="van Vuuren N."/>
            <person name="Yilmaz N."/>
            <person name="Duong T.A."/>
            <person name="van der Merwe N.A."/>
            <person name="Wingfield M.J."/>
            <person name="Wingfield B.D."/>
        </authorList>
    </citation>
    <scope>NUCLEOTIDE SEQUENCE [LARGE SCALE GENOMIC DNA]</scope>
    <source>
        <strain evidence="1 2">CMW 18167</strain>
    </source>
</reference>
<comment type="caution">
    <text evidence="1">The sequence shown here is derived from an EMBL/GenBank/DDBJ whole genome shotgun (WGS) entry which is preliminary data.</text>
</comment>
<name>A0ABR3WTJ9_9EURO</name>
<accession>A0ABR3WTJ9</accession>
<gene>
    <name evidence="1" type="ORF">Plec18167_008794</name>
</gene>
<keyword evidence="2" id="KW-1185">Reference proteome</keyword>
<dbReference type="Proteomes" id="UP001583193">
    <property type="component" value="Unassembled WGS sequence"/>
</dbReference>
<proteinExistence type="predicted"/>
<organism evidence="1 2">
    <name type="scientific">Paecilomyces lecythidis</name>
    <dbReference type="NCBI Taxonomy" id="3004212"/>
    <lineage>
        <taxon>Eukaryota</taxon>
        <taxon>Fungi</taxon>
        <taxon>Dikarya</taxon>
        <taxon>Ascomycota</taxon>
        <taxon>Pezizomycotina</taxon>
        <taxon>Eurotiomycetes</taxon>
        <taxon>Eurotiomycetidae</taxon>
        <taxon>Eurotiales</taxon>
        <taxon>Thermoascaceae</taxon>
        <taxon>Paecilomyces</taxon>
    </lineage>
</organism>
<evidence type="ECO:0000313" key="1">
    <source>
        <dbReference type="EMBL" id="KAL1867003.1"/>
    </source>
</evidence>